<dbReference type="Proteomes" id="UP000295163">
    <property type="component" value="Unassembled WGS sequence"/>
</dbReference>
<gene>
    <name evidence="6" type="ORF">E2R59_17145</name>
</gene>
<dbReference type="Pfam" id="PF00440">
    <property type="entry name" value="TetR_N"/>
    <property type="match status" value="1"/>
</dbReference>
<dbReference type="AlphaFoldDB" id="A0A4R5Y1B1"/>
<dbReference type="InterPro" id="IPR009057">
    <property type="entry name" value="Homeodomain-like_sf"/>
</dbReference>
<dbReference type="Gene3D" id="1.10.357.10">
    <property type="entry name" value="Tetracycline Repressor, domain 2"/>
    <property type="match status" value="1"/>
</dbReference>
<evidence type="ECO:0000256" key="4">
    <source>
        <dbReference type="PROSITE-ProRule" id="PRU00335"/>
    </source>
</evidence>
<evidence type="ECO:0000313" key="6">
    <source>
        <dbReference type="EMBL" id="TDL38160.1"/>
    </source>
</evidence>
<evidence type="ECO:0000256" key="1">
    <source>
        <dbReference type="ARBA" id="ARBA00023015"/>
    </source>
</evidence>
<dbReference type="InterPro" id="IPR049445">
    <property type="entry name" value="TetR_SbtR-like_C"/>
</dbReference>
<dbReference type="GeneID" id="64349148"/>
<dbReference type="SUPFAM" id="SSF46689">
    <property type="entry name" value="Homeodomain-like"/>
    <property type="match status" value="1"/>
</dbReference>
<dbReference type="GO" id="GO:0003700">
    <property type="term" value="F:DNA-binding transcription factor activity"/>
    <property type="evidence" value="ECO:0007669"/>
    <property type="project" value="TreeGrafter"/>
</dbReference>
<dbReference type="InterPro" id="IPR001647">
    <property type="entry name" value="HTH_TetR"/>
</dbReference>
<dbReference type="PANTHER" id="PTHR30055:SF234">
    <property type="entry name" value="HTH-TYPE TRANSCRIPTIONAL REGULATOR BETI"/>
    <property type="match status" value="1"/>
</dbReference>
<comment type="caution">
    <text evidence="6">The sequence shown here is derived from an EMBL/GenBank/DDBJ whole genome shotgun (WGS) entry which is preliminary data.</text>
</comment>
<feature type="DNA-binding region" description="H-T-H motif" evidence="4">
    <location>
        <begin position="38"/>
        <end position="57"/>
    </location>
</feature>
<keyword evidence="3" id="KW-0804">Transcription</keyword>
<dbReference type="PANTHER" id="PTHR30055">
    <property type="entry name" value="HTH-TYPE TRANSCRIPTIONAL REGULATOR RUTR"/>
    <property type="match status" value="1"/>
</dbReference>
<dbReference type="InterPro" id="IPR050109">
    <property type="entry name" value="HTH-type_TetR-like_transc_reg"/>
</dbReference>
<evidence type="ECO:0000256" key="2">
    <source>
        <dbReference type="ARBA" id="ARBA00023125"/>
    </source>
</evidence>
<organism evidence="6 7">
    <name type="scientific">Kocuria rosea</name>
    <name type="common">Deinococcus erythromyxa</name>
    <name type="synonym">Micrococcus rubens</name>
    <dbReference type="NCBI Taxonomy" id="1275"/>
    <lineage>
        <taxon>Bacteria</taxon>
        <taxon>Bacillati</taxon>
        <taxon>Actinomycetota</taxon>
        <taxon>Actinomycetes</taxon>
        <taxon>Micrococcales</taxon>
        <taxon>Micrococcaceae</taxon>
        <taxon>Kocuria</taxon>
    </lineage>
</organism>
<evidence type="ECO:0000313" key="7">
    <source>
        <dbReference type="Proteomes" id="UP000295163"/>
    </source>
</evidence>
<proteinExistence type="predicted"/>
<dbReference type="Pfam" id="PF21597">
    <property type="entry name" value="TetR_C_43"/>
    <property type="match status" value="1"/>
</dbReference>
<reference evidence="6 7" key="1">
    <citation type="submission" date="2019-03" db="EMBL/GenBank/DDBJ databases">
        <title>Genome Sequencing and Assembly of Various Microbes Isolated from Partially Reclaimed Soil and Acid Mine Drainage (AMD) Site.</title>
        <authorList>
            <person name="Steinbock B."/>
            <person name="Bechtold R."/>
            <person name="Sevigny J.L."/>
            <person name="Thomas D."/>
            <person name="Cuthill L.R."/>
            <person name="Aveiro Johannsen E.J."/>
            <person name="Thomas K."/>
            <person name="Ghosh A."/>
        </authorList>
    </citation>
    <scope>NUCLEOTIDE SEQUENCE [LARGE SCALE GENOMIC DNA]</scope>
    <source>
        <strain evidence="6 7">S-A3</strain>
    </source>
</reference>
<dbReference type="PROSITE" id="PS50977">
    <property type="entry name" value="HTH_TETR_2"/>
    <property type="match status" value="1"/>
</dbReference>
<evidence type="ECO:0000259" key="5">
    <source>
        <dbReference type="PROSITE" id="PS50977"/>
    </source>
</evidence>
<sequence length="196" mass="21153">MPGTTPGIRAPRADARRNRDRILEVAEQYFAEHGVAGSLDQVAKNAGVGAGTLYRHFPTREDLLAALLAAREKHLTQQLEAIRADSTDAATALHRWLAALAEWACAFDGLPDPLREALSENVSPLTLTCQGYITTTDGFLAAAQHEGSARKGVRARDLFLLVLATSWVRSAAMADDSSLAGMLDLLRSGWARTTDK</sequence>
<dbReference type="GO" id="GO:0000976">
    <property type="term" value="F:transcription cis-regulatory region binding"/>
    <property type="evidence" value="ECO:0007669"/>
    <property type="project" value="TreeGrafter"/>
</dbReference>
<accession>A0A4R5Y1B1</accession>
<dbReference type="PRINTS" id="PR00455">
    <property type="entry name" value="HTHTETR"/>
</dbReference>
<dbReference type="EMBL" id="SMZT01000011">
    <property type="protein sequence ID" value="TDL38160.1"/>
    <property type="molecule type" value="Genomic_DNA"/>
</dbReference>
<dbReference type="RefSeq" id="WP_133411591.1">
    <property type="nucleotide sequence ID" value="NZ_SMZT01000011.1"/>
</dbReference>
<evidence type="ECO:0000256" key="3">
    <source>
        <dbReference type="ARBA" id="ARBA00023163"/>
    </source>
</evidence>
<feature type="domain" description="HTH tetR-type" evidence="5">
    <location>
        <begin position="16"/>
        <end position="75"/>
    </location>
</feature>
<keyword evidence="1" id="KW-0805">Transcription regulation</keyword>
<protein>
    <submittedName>
        <fullName evidence="6">TetR/AcrR family transcriptional regulator</fullName>
    </submittedName>
</protein>
<keyword evidence="2 4" id="KW-0238">DNA-binding</keyword>
<name>A0A4R5Y1B1_KOCRO</name>